<organism evidence="1">
    <name type="scientific">Myoviridae sp. ctJ2i1</name>
    <dbReference type="NCBI Taxonomy" id="2825079"/>
    <lineage>
        <taxon>Viruses</taxon>
        <taxon>Duplodnaviria</taxon>
        <taxon>Heunggongvirae</taxon>
        <taxon>Uroviricota</taxon>
        <taxon>Caudoviricetes</taxon>
    </lineage>
</organism>
<sequence>MKISEIQPSPRLKNTNLKLQSIVLPIRSI</sequence>
<reference evidence="1" key="1">
    <citation type="journal article" date="2021" name="Proc. Natl. Acad. Sci. U.S.A.">
        <title>A Catalog of Tens of Thousands of Viruses from Human Metagenomes Reveals Hidden Associations with Chronic Diseases.</title>
        <authorList>
            <person name="Tisza M.J."/>
            <person name="Buck C.B."/>
        </authorList>
    </citation>
    <scope>NUCLEOTIDE SEQUENCE</scope>
    <source>
        <strain evidence="1">CtJ2i1</strain>
    </source>
</reference>
<evidence type="ECO:0000313" key="1">
    <source>
        <dbReference type="EMBL" id="DAG00569.1"/>
    </source>
</evidence>
<protein>
    <submittedName>
        <fullName evidence="1">Uncharacterized protein</fullName>
    </submittedName>
</protein>
<accession>A0A8S5V1H5</accession>
<dbReference type="EMBL" id="BK016182">
    <property type="protein sequence ID" value="DAG00569.1"/>
    <property type="molecule type" value="Genomic_DNA"/>
</dbReference>
<name>A0A8S5V1H5_9CAUD</name>
<proteinExistence type="predicted"/>